<evidence type="ECO:0000313" key="6">
    <source>
        <dbReference type="Proteomes" id="UP000238415"/>
    </source>
</evidence>
<dbReference type="Proteomes" id="UP000238415">
    <property type="component" value="Unassembled WGS sequence"/>
</dbReference>
<dbReference type="EMBL" id="PVXM01000046">
    <property type="protein sequence ID" value="PRR70727.1"/>
    <property type="molecule type" value="Genomic_DNA"/>
</dbReference>
<dbReference type="GO" id="GO:0045892">
    <property type="term" value="P:negative regulation of DNA-templated transcription"/>
    <property type="evidence" value="ECO:0007669"/>
    <property type="project" value="TreeGrafter"/>
</dbReference>
<proteinExistence type="predicted"/>
<keyword evidence="1" id="KW-0805">Transcription regulation</keyword>
<dbReference type="PROSITE" id="PS50949">
    <property type="entry name" value="HTH_GNTR"/>
    <property type="match status" value="1"/>
</dbReference>
<name>A0A2T0ANY4_9FIRM</name>
<dbReference type="InterPro" id="IPR028978">
    <property type="entry name" value="Chorismate_lyase_/UTRA_dom_sf"/>
</dbReference>
<keyword evidence="6" id="KW-1185">Reference proteome</keyword>
<dbReference type="GO" id="GO:0003677">
    <property type="term" value="F:DNA binding"/>
    <property type="evidence" value="ECO:0007669"/>
    <property type="project" value="UniProtKB-KW"/>
</dbReference>
<dbReference type="GO" id="GO:0003700">
    <property type="term" value="F:DNA-binding transcription factor activity"/>
    <property type="evidence" value="ECO:0007669"/>
    <property type="project" value="InterPro"/>
</dbReference>
<dbReference type="SMART" id="SM00866">
    <property type="entry name" value="UTRA"/>
    <property type="match status" value="1"/>
</dbReference>
<dbReference type="PANTHER" id="PTHR44846">
    <property type="entry name" value="MANNOSYL-D-GLYCERATE TRANSPORT/METABOLISM SYSTEM REPRESSOR MNGR-RELATED"/>
    <property type="match status" value="1"/>
</dbReference>
<dbReference type="PANTHER" id="PTHR44846:SF1">
    <property type="entry name" value="MANNOSYL-D-GLYCERATE TRANSPORT_METABOLISM SYSTEM REPRESSOR MNGR-RELATED"/>
    <property type="match status" value="1"/>
</dbReference>
<dbReference type="InterPro" id="IPR036390">
    <property type="entry name" value="WH_DNA-bd_sf"/>
</dbReference>
<dbReference type="InterPro" id="IPR036388">
    <property type="entry name" value="WH-like_DNA-bd_sf"/>
</dbReference>
<gene>
    <name evidence="5" type="primary">yvoA_2</name>
    <name evidence="5" type="ORF">MOHU_18340</name>
</gene>
<sequence length="255" mass="29129">MQIDRNNPLPLHSQITQYLKQQFSEGKWKVGDPFPTDKQLMEQFGVSITTVRQALSELVREGLIERRAGKGTFVIKTAQENLDKLRGFFEEMHAQGLKPSAEILNLSEVNVNSALLIKYPQIAIFNANQLFRIDKIQKANDLPLTYIQTFLPLAEGRKLATYDLVSHGIYEWLENELGIKIVRAEQIITAAAAGRKEAEILGVKIGSPLLVTQRIMFTEGDRPIEVHYNYARPDRYKFRVEMYRNGASKNEGIFF</sequence>
<accession>A0A2T0ANY4</accession>
<dbReference type="Gene3D" id="1.10.10.10">
    <property type="entry name" value="Winged helix-like DNA-binding domain superfamily/Winged helix DNA-binding domain"/>
    <property type="match status" value="1"/>
</dbReference>
<keyword evidence="3" id="KW-0804">Transcription</keyword>
<dbReference type="PRINTS" id="PR00035">
    <property type="entry name" value="HTHGNTR"/>
</dbReference>
<dbReference type="CDD" id="cd07377">
    <property type="entry name" value="WHTH_GntR"/>
    <property type="match status" value="1"/>
</dbReference>
<dbReference type="SMART" id="SM00345">
    <property type="entry name" value="HTH_GNTR"/>
    <property type="match status" value="1"/>
</dbReference>
<comment type="caution">
    <text evidence="5">The sequence shown here is derived from an EMBL/GenBank/DDBJ whole genome shotgun (WGS) entry which is preliminary data.</text>
</comment>
<dbReference type="SUPFAM" id="SSF64288">
    <property type="entry name" value="Chorismate lyase-like"/>
    <property type="match status" value="1"/>
</dbReference>
<dbReference type="InterPro" id="IPR000524">
    <property type="entry name" value="Tscrpt_reg_HTH_GntR"/>
</dbReference>
<evidence type="ECO:0000313" key="5">
    <source>
        <dbReference type="EMBL" id="PRR70727.1"/>
    </source>
</evidence>
<dbReference type="SUPFAM" id="SSF46785">
    <property type="entry name" value="Winged helix' DNA-binding domain"/>
    <property type="match status" value="1"/>
</dbReference>
<dbReference type="OrthoDB" id="457376at2"/>
<keyword evidence="2" id="KW-0238">DNA-binding</keyword>
<dbReference type="InterPro" id="IPR050679">
    <property type="entry name" value="Bact_HTH_transcr_reg"/>
</dbReference>
<dbReference type="AlphaFoldDB" id="A0A2T0ANY4"/>
<evidence type="ECO:0000256" key="1">
    <source>
        <dbReference type="ARBA" id="ARBA00023015"/>
    </source>
</evidence>
<dbReference type="RefSeq" id="WP_106005774.1">
    <property type="nucleotide sequence ID" value="NZ_CP136419.1"/>
</dbReference>
<evidence type="ECO:0000259" key="4">
    <source>
        <dbReference type="PROSITE" id="PS50949"/>
    </source>
</evidence>
<reference evidence="5 6" key="1">
    <citation type="submission" date="2018-03" db="EMBL/GenBank/DDBJ databases">
        <title>Genome sequence of Moorella humiferrea DSM 23265.</title>
        <authorList>
            <person name="Poehlein A."/>
            <person name="Daniel R."/>
        </authorList>
    </citation>
    <scope>NUCLEOTIDE SEQUENCE [LARGE SCALE GENOMIC DNA]</scope>
    <source>
        <strain evidence="5 6">DSM 23265</strain>
    </source>
</reference>
<dbReference type="Pfam" id="PF00392">
    <property type="entry name" value="GntR"/>
    <property type="match status" value="1"/>
</dbReference>
<feature type="domain" description="HTH gntR-type" evidence="4">
    <location>
        <begin position="9"/>
        <end position="77"/>
    </location>
</feature>
<dbReference type="Gene3D" id="3.40.1410.10">
    <property type="entry name" value="Chorismate lyase-like"/>
    <property type="match status" value="1"/>
</dbReference>
<dbReference type="FunFam" id="1.10.10.10:FF:000079">
    <property type="entry name" value="GntR family transcriptional regulator"/>
    <property type="match status" value="1"/>
</dbReference>
<organism evidence="5 6">
    <name type="scientific">Neomoorella humiferrea</name>
    <dbReference type="NCBI Taxonomy" id="676965"/>
    <lineage>
        <taxon>Bacteria</taxon>
        <taxon>Bacillati</taxon>
        <taxon>Bacillota</taxon>
        <taxon>Clostridia</taxon>
        <taxon>Neomoorellales</taxon>
        <taxon>Neomoorellaceae</taxon>
        <taxon>Neomoorella</taxon>
    </lineage>
</organism>
<protein>
    <submittedName>
        <fullName evidence="5">HTH-type transcriptional repressor YvoA</fullName>
    </submittedName>
</protein>
<dbReference type="InterPro" id="IPR011663">
    <property type="entry name" value="UTRA"/>
</dbReference>
<dbReference type="Pfam" id="PF07702">
    <property type="entry name" value="UTRA"/>
    <property type="match status" value="1"/>
</dbReference>
<evidence type="ECO:0000256" key="2">
    <source>
        <dbReference type="ARBA" id="ARBA00023125"/>
    </source>
</evidence>
<evidence type="ECO:0000256" key="3">
    <source>
        <dbReference type="ARBA" id="ARBA00023163"/>
    </source>
</evidence>